<proteinExistence type="predicted"/>
<dbReference type="KEGG" id="ppla:BBI15_15140"/>
<sequence>MQQIESGLKVKKTGEEKFIKQNAEMSMRLLEFWQWSQSDLLNNALRGTIAEFIVAKAVNATNEVRVEWDAFDLITPEGLKVEVKSSAYLQSWKQDRDSTISFSIRSAKGWDAATNISSTESIRSADVYVFCLLKEKDRSLVNPLNLDQWQFFILSTEQLNREKGTQKTIGINSLLKMNPIVAGYDELASAVQHAVDR</sequence>
<reference evidence="1" key="1">
    <citation type="submission" date="2016-10" db="EMBL/GenBank/DDBJ databases">
        <authorList>
            <person name="See-Too W.S."/>
        </authorList>
    </citation>
    <scope>NUCLEOTIDE SEQUENCE [LARGE SCALE GENOMIC DNA]</scope>
    <source>
        <strain evidence="1">DSM 23997</strain>
    </source>
</reference>
<gene>
    <name evidence="1" type="ORF">BBI15_15140</name>
</gene>
<dbReference type="AlphaFoldDB" id="A0A1C7ECF0"/>
<name>A0A1C7ECF0_9BACL</name>
<organism evidence="1 2">
    <name type="scientific">Planococcus plakortidis</name>
    <dbReference type="NCBI Taxonomy" id="1038856"/>
    <lineage>
        <taxon>Bacteria</taxon>
        <taxon>Bacillati</taxon>
        <taxon>Bacillota</taxon>
        <taxon>Bacilli</taxon>
        <taxon>Bacillales</taxon>
        <taxon>Caryophanaceae</taxon>
        <taxon>Planococcus</taxon>
    </lineage>
</organism>
<accession>A0A1C7ECF0</accession>
<protein>
    <submittedName>
        <fullName evidence="1">Uncharacterized protein</fullName>
    </submittedName>
</protein>
<evidence type="ECO:0000313" key="1">
    <source>
        <dbReference type="EMBL" id="ANU21418.1"/>
    </source>
</evidence>
<dbReference type="EMBL" id="CP016539">
    <property type="protein sequence ID" value="ANU21418.1"/>
    <property type="molecule type" value="Genomic_DNA"/>
</dbReference>
<dbReference type="Proteomes" id="UP000092650">
    <property type="component" value="Chromosome"/>
</dbReference>
<evidence type="ECO:0000313" key="2">
    <source>
        <dbReference type="Proteomes" id="UP000092650"/>
    </source>
</evidence>
<keyword evidence="2" id="KW-1185">Reference proteome</keyword>